<feature type="signal peptide" evidence="13">
    <location>
        <begin position="1"/>
        <end position="17"/>
    </location>
</feature>
<accession>A0A8C5QBS7</accession>
<evidence type="ECO:0000256" key="6">
    <source>
        <dbReference type="ARBA" id="ARBA00023136"/>
    </source>
</evidence>
<dbReference type="PRINTS" id="PR01428">
    <property type="entry name" value="PROTEASEAR"/>
</dbReference>
<evidence type="ECO:0000256" key="10">
    <source>
        <dbReference type="ARBA" id="ARBA00023224"/>
    </source>
</evidence>
<feature type="transmembrane region" description="Helical" evidence="12">
    <location>
        <begin position="129"/>
        <end position="151"/>
    </location>
</feature>
<dbReference type="GO" id="GO:0005886">
    <property type="term" value="C:plasma membrane"/>
    <property type="evidence" value="ECO:0007669"/>
    <property type="project" value="UniProtKB-SubCell"/>
</dbReference>
<keyword evidence="7 11" id="KW-1015">Disulfide bond</keyword>
<dbReference type="PRINTS" id="PR00237">
    <property type="entry name" value="GPCRRHODOPSN"/>
</dbReference>
<keyword evidence="8" id="KW-0675">Receptor</keyword>
<feature type="transmembrane region" description="Helical" evidence="12">
    <location>
        <begin position="295"/>
        <end position="317"/>
    </location>
</feature>
<dbReference type="GO" id="GO:0035025">
    <property type="term" value="P:positive regulation of Rho protein signal transduction"/>
    <property type="evidence" value="ECO:0007669"/>
    <property type="project" value="TreeGrafter"/>
</dbReference>
<feature type="transmembrane region" description="Helical" evidence="12">
    <location>
        <begin position="96"/>
        <end position="117"/>
    </location>
</feature>
<keyword evidence="5" id="KW-0297">G-protein coupled receptor</keyword>
<dbReference type="PRINTS" id="PR01429">
    <property type="entry name" value="PROTEASEAR3"/>
</dbReference>
<evidence type="ECO:0000256" key="13">
    <source>
        <dbReference type="SAM" id="SignalP"/>
    </source>
</evidence>
<keyword evidence="6 12" id="KW-0472">Membrane</keyword>
<evidence type="ECO:0000259" key="14">
    <source>
        <dbReference type="PROSITE" id="PS50262"/>
    </source>
</evidence>
<feature type="domain" description="G-protein coupled receptors family 1 profile" evidence="14">
    <location>
        <begin position="111"/>
        <end position="355"/>
    </location>
</feature>
<evidence type="ECO:0000313" key="15">
    <source>
        <dbReference type="Ensembl" id="ENSLLEP00000034288.1"/>
    </source>
</evidence>
<evidence type="ECO:0000256" key="8">
    <source>
        <dbReference type="ARBA" id="ARBA00023170"/>
    </source>
</evidence>
<dbReference type="OrthoDB" id="8859266at2759"/>
<proteinExistence type="predicted"/>
<evidence type="ECO:0000313" key="16">
    <source>
        <dbReference type="Proteomes" id="UP000694569"/>
    </source>
</evidence>
<evidence type="ECO:0000256" key="11">
    <source>
        <dbReference type="PIRSR" id="PIRSR603912-52"/>
    </source>
</evidence>
<protein>
    <submittedName>
        <fullName evidence="15">Coagulation factor II thrombin receptor like 2</fullName>
    </submittedName>
</protein>
<keyword evidence="10" id="KW-0807">Transducer</keyword>
<dbReference type="PANTHER" id="PTHR24232">
    <property type="entry name" value="G-PROTEIN COUPLED RECEPTOR"/>
    <property type="match status" value="1"/>
</dbReference>
<dbReference type="GO" id="GO:0007200">
    <property type="term" value="P:phospholipase C-activating G protein-coupled receptor signaling pathway"/>
    <property type="evidence" value="ECO:0007669"/>
    <property type="project" value="TreeGrafter"/>
</dbReference>
<dbReference type="Proteomes" id="UP000694569">
    <property type="component" value="Unplaced"/>
</dbReference>
<dbReference type="InterPro" id="IPR003912">
    <property type="entry name" value="Protea_act_rcpt"/>
</dbReference>
<name>A0A8C5QBS7_9ANUR</name>
<feature type="transmembrane region" description="Helical" evidence="12">
    <location>
        <begin position="259"/>
        <end position="283"/>
    </location>
</feature>
<keyword evidence="2" id="KW-1003">Cell membrane</keyword>
<dbReference type="InterPro" id="IPR017452">
    <property type="entry name" value="GPCR_Rhodpsn_7TM"/>
</dbReference>
<evidence type="ECO:0000256" key="9">
    <source>
        <dbReference type="ARBA" id="ARBA00023180"/>
    </source>
</evidence>
<evidence type="ECO:0000256" key="2">
    <source>
        <dbReference type="ARBA" id="ARBA00022475"/>
    </source>
</evidence>
<dbReference type="Gene3D" id="1.20.1070.10">
    <property type="entry name" value="Rhodopsin 7-helix transmembrane proteins"/>
    <property type="match status" value="1"/>
</dbReference>
<keyword evidence="16" id="KW-1185">Reference proteome</keyword>
<comment type="subcellular location">
    <subcellularLocation>
        <location evidence="1">Cell membrane</location>
        <topology evidence="1">Multi-pass membrane protein</topology>
    </subcellularLocation>
</comment>
<evidence type="ECO:0000256" key="4">
    <source>
        <dbReference type="ARBA" id="ARBA00022989"/>
    </source>
</evidence>
<keyword evidence="4 12" id="KW-1133">Transmembrane helix</keyword>
<dbReference type="Ensembl" id="ENSLLET00000035594.1">
    <property type="protein sequence ID" value="ENSLLEP00000034288.1"/>
    <property type="gene ID" value="ENSLLEG00000021686.1"/>
</dbReference>
<dbReference type="InterPro" id="IPR003943">
    <property type="entry name" value="Prot_act_rcpt_3"/>
</dbReference>
<dbReference type="PROSITE" id="PS50262">
    <property type="entry name" value="G_PROTEIN_RECEP_F1_2"/>
    <property type="match status" value="1"/>
</dbReference>
<organism evidence="15 16">
    <name type="scientific">Leptobrachium leishanense</name>
    <name type="common">Leishan spiny toad</name>
    <dbReference type="NCBI Taxonomy" id="445787"/>
    <lineage>
        <taxon>Eukaryota</taxon>
        <taxon>Metazoa</taxon>
        <taxon>Chordata</taxon>
        <taxon>Craniata</taxon>
        <taxon>Vertebrata</taxon>
        <taxon>Euteleostomi</taxon>
        <taxon>Amphibia</taxon>
        <taxon>Batrachia</taxon>
        <taxon>Anura</taxon>
        <taxon>Pelobatoidea</taxon>
        <taxon>Megophryidae</taxon>
        <taxon>Leptobrachium</taxon>
    </lineage>
</organism>
<reference evidence="15" key="2">
    <citation type="submission" date="2025-09" db="UniProtKB">
        <authorList>
            <consortium name="Ensembl"/>
        </authorList>
    </citation>
    <scope>IDENTIFICATION</scope>
</reference>
<dbReference type="PANTHER" id="PTHR24232:SF0">
    <property type="entry name" value="PROTEINASE-ACTIVATED RECEPTOR 3"/>
    <property type="match status" value="1"/>
</dbReference>
<keyword evidence="13" id="KW-0732">Signal</keyword>
<feature type="chain" id="PRO_5034584132" evidence="13">
    <location>
        <begin position="18"/>
        <end position="387"/>
    </location>
</feature>
<evidence type="ECO:0000256" key="1">
    <source>
        <dbReference type="ARBA" id="ARBA00004651"/>
    </source>
</evidence>
<dbReference type="InterPro" id="IPR000276">
    <property type="entry name" value="GPCR_Rhodpsn"/>
</dbReference>
<evidence type="ECO:0000256" key="7">
    <source>
        <dbReference type="ARBA" id="ARBA00023157"/>
    </source>
</evidence>
<dbReference type="GO" id="GO:0007596">
    <property type="term" value="P:blood coagulation"/>
    <property type="evidence" value="ECO:0007669"/>
    <property type="project" value="InterPro"/>
</dbReference>
<evidence type="ECO:0000256" key="5">
    <source>
        <dbReference type="ARBA" id="ARBA00023040"/>
    </source>
</evidence>
<dbReference type="FunFam" id="1.20.1070.10:FF:000040">
    <property type="entry name" value="Coagulation factor 2 (thrombin) receptor"/>
    <property type="match status" value="1"/>
</dbReference>
<dbReference type="GO" id="GO:0015057">
    <property type="term" value="F:thrombin-activated receptor activity"/>
    <property type="evidence" value="ECO:0007669"/>
    <property type="project" value="InterPro"/>
</dbReference>
<dbReference type="GeneTree" id="ENSGT01050000244840"/>
<feature type="transmembrane region" description="Helical" evidence="12">
    <location>
        <begin position="208"/>
        <end position="229"/>
    </location>
</feature>
<sequence length="387" mass="44075">MNVLPLALLLLSAGVFSLNENDSSLDTNASITINDTRTFRGKSLDYQPLPSHLLYEVTEPSTKTVLKHSSQITKRDPIRVNNSTLVFLRSSITTKLIPMVYIAVVIIGVPSNAIILWMLFNHVRSVCTAIFYTSLAVSDLLFCLMLPFRIAYHLNGNNWIFGEAMCKLTTILFYGNMYCSIFLLMGISISRYIAIVHPFIYRSLPKRAYTTLMCTLVWIVVLVFMIPFFTAQLTFKVDTDMVTCHDVQDVSSDAFQFHYFVSLVVFGFLIPLSIVTFCYFSIMRALTVHDHKRSLYAKITFLLLAIFAICFSPSNIILLIHQVRYHYNNKDDLYGCYLLALCLSSLNSCLDPFLYFLMSKITNPSSNYVTMNKTQNETHLKLLPSTT</sequence>
<reference evidence="15" key="1">
    <citation type="submission" date="2025-08" db="UniProtKB">
        <authorList>
            <consortium name="Ensembl"/>
        </authorList>
    </citation>
    <scope>IDENTIFICATION</scope>
</reference>
<feature type="transmembrane region" description="Helical" evidence="12">
    <location>
        <begin position="171"/>
        <end position="196"/>
    </location>
</feature>
<evidence type="ECO:0000256" key="3">
    <source>
        <dbReference type="ARBA" id="ARBA00022692"/>
    </source>
</evidence>
<dbReference type="AlphaFoldDB" id="A0A8C5QBS7"/>
<keyword evidence="9" id="KW-0325">Glycoprotein</keyword>
<feature type="disulfide bond" evidence="11">
    <location>
        <begin position="166"/>
        <end position="244"/>
    </location>
</feature>
<feature type="transmembrane region" description="Helical" evidence="12">
    <location>
        <begin position="337"/>
        <end position="357"/>
    </location>
</feature>
<keyword evidence="3 12" id="KW-0812">Transmembrane</keyword>
<dbReference type="SUPFAM" id="SSF81321">
    <property type="entry name" value="Family A G protein-coupled receptor-like"/>
    <property type="match status" value="1"/>
</dbReference>
<evidence type="ECO:0000256" key="12">
    <source>
        <dbReference type="SAM" id="Phobius"/>
    </source>
</evidence>
<dbReference type="Pfam" id="PF00001">
    <property type="entry name" value="7tm_1"/>
    <property type="match status" value="1"/>
</dbReference>
<gene>
    <name evidence="15" type="primary">F2RL2</name>
</gene>